<reference evidence="2" key="1">
    <citation type="submission" date="2017-02" db="UniProtKB">
        <authorList>
            <consortium name="WormBaseParasite"/>
        </authorList>
    </citation>
    <scope>IDENTIFICATION</scope>
</reference>
<evidence type="ECO:0000313" key="1">
    <source>
        <dbReference type="Proteomes" id="UP000038045"/>
    </source>
</evidence>
<protein>
    <submittedName>
        <fullName evidence="2">F-box domain-containing protein</fullName>
    </submittedName>
</protein>
<keyword evidence="1" id="KW-1185">Reference proteome</keyword>
<sequence length="576" mass="67059">MEEKSNVNSAVTTVINNSEIFNFVLNNVTSYSDLKSLSQTCRDLNYSINTANYNGSKKLLDYIFKIAVTDTNSKQQLILDTKLQNIFLNEESIQKAFEYLKNISVDILREYDTINICIEDRRKNITKDETEKYGKEVGLLLNKIFNFFDNAFVLNFVDIKEKRCSALQIYTLQYLKSSSIRKILGINCSAVKDYLLSEELNEINLFEHIEKLDEIGFYLAPGKDNYYLNKVDKFLSKLNTSKNLTINLNKINSTVSCRVVRSIITTAACKNWKIKANLSSNFDSGIRLNRGFSEKETANSVFKSVVGIKVVFDDLYKLKRIIKKFENLASLTVMIKNDYEYDEIIQGKSSPRVKNNNQNFQKFFNEVNTSEKYDKSFSEKKQRVKFALKTIKKIKTLKEFCIVSYESVRKIPYSSLINECSSLLVNEIVKRLPESISIFTLCAKFEVDKNFVTLLNSVLPNLNTLVLRKVFFDDDQCLQDFTNLKFLYLSCVPPTQIPKNLKYFLVEVAQNKLKSAGLNEEDNNLWKLDDDSFYELPNHVYINREEENHYHKYFRNLNGMVFSQERLQKLQEDILW</sequence>
<evidence type="ECO:0000313" key="2">
    <source>
        <dbReference type="WBParaSite" id="PTRK_0000742200.1"/>
    </source>
</evidence>
<proteinExistence type="predicted"/>
<name>A0A0N4ZHM4_PARTI</name>
<dbReference type="WBParaSite" id="PTRK_0000742200.1">
    <property type="protein sequence ID" value="PTRK_0000742200.1"/>
    <property type="gene ID" value="PTRK_0000742200"/>
</dbReference>
<organism evidence="1 2">
    <name type="scientific">Parastrongyloides trichosuri</name>
    <name type="common">Possum-specific nematode worm</name>
    <dbReference type="NCBI Taxonomy" id="131310"/>
    <lineage>
        <taxon>Eukaryota</taxon>
        <taxon>Metazoa</taxon>
        <taxon>Ecdysozoa</taxon>
        <taxon>Nematoda</taxon>
        <taxon>Chromadorea</taxon>
        <taxon>Rhabditida</taxon>
        <taxon>Tylenchina</taxon>
        <taxon>Panagrolaimomorpha</taxon>
        <taxon>Strongyloidoidea</taxon>
        <taxon>Strongyloididae</taxon>
        <taxon>Parastrongyloides</taxon>
    </lineage>
</organism>
<dbReference type="Proteomes" id="UP000038045">
    <property type="component" value="Unplaced"/>
</dbReference>
<dbReference type="AlphaFoldDB" id="A0A0N4ZHM4"/>
<accession>A0A0N4ZHM4</accession>